<dbReference type="SUPFAM" id="SSF111331">
    <property type="entry name" value="NAD kinase/diacylglycerol kinase-like"/>
    <property type="match status" value="1"/>
</dbReference>
<keyword evidence="2" id="KW-0808">Transferase</keyword>
<dbReference type="InterPro" id="IPR016064">
    <property type="entry name" value="NAD/diacylglycerol_kinase_sf"/>
</dbReference>
<keyword evidence="3" id="KW-1185">Reference proteome</keyword>
<dbReference type="AlphaFoldDB" id="A0A5A7N794"/>
<reference evidence="2 3" key="1">
    <citation type="submission" date="2019-09" db="EMBL/GenBank/DDBJ databases">
        <title>NBRP : Genome information of microbial organism related human and environment.</title>
        <authorList>
            <person name="Hattori M."/>
            <person name="Oshima K."/>
            <person name="Inaba H."/>
            <person name="Suda W."/>
            <person name="Sakamoto M."/>
            <person name="Iino T."/>
            <person name="Kitahara M."/>
            <person name="Oshida Y."/>
            <person name="Iida T."/>
            <person name="Kudo T."/>
            <person name="Itoh T."/>
            <person name="Ohkuma M."/>
        </authorList>
    </citation>
    <scope>NUCLEOTIDE SEQUENCE [LARGE SCALE GENOMIC DNA]</scope>
    <source>
        <strain evidence="2 3">Q-1</strain>
    </source>
</reference>
<protein>
    <submittedName>
        <fullName evidence="2">Diacylglycerol kinase</fullName>
    </submittedName>
</protein>
<keyword evidence="2" id="KW-0418">Kinase</keyword>
<comment type="caution">
    <text evidence="2">The sequence shown here is derived from an EMBL/GenBank/DDBJ whole genome shotgun (WGS) entry which is preliminary data.</text>
</comment>
<accession>A0A5A7N794</accession>
<dbReference type="InterPro" id="IPR001206">
    <property type="entry name" value="Diacylglycerol_kinase_cat_dom"/>
</dbReference>
<dbReference type="Pfam" id="PF00781">
    <property type="entry name" value="DAGK_cat"/>
    <property type="match status" value="1"/>
</dbReference>
<dbReference type="GO" id="GO:0016301">
    <property type="term" value="F:kinase activity"/>
    <property type="evidence" value="ECO:0007669"/>
    <property type="project" value="UniProtKB-KW"/>
</dbReference>
<name>A0A5A7N794_9PROT</name>
<sequence>MRTVIGKSPHLFHYEFDDINALPEGLQLMADAGVALLIINGGDGTIQATLTHIINDRPFTIIPPIAILPGGKTNLIADDLKCKGSPASVLKRVIKTVRRGKLKKHLVERNLIALDLADGKPPRYGMFFGGAAVIKGILWSRTHIHQSKVPTRFGHALAIIRLILKAAFSNEASPLRSGQTTITMGDEQRYDGEFYLILVTTLSRLMLGLRPFGRDGNGGLKTAIIDSRPKVMRQALLALLTRRFHQGKVAGVYTARTDHMLIDGDDPVTLDGEIYTPTPGKPIHLDCEKSLNFLRL</sequence>
<organism evidence="2 3">
    <name type="scientific">Iodidimonas nitroreducens</name>
    <dbReference type="NCBI Taxonomy" id="1236968"/>
    <lineage>
        <taxon>Bacteria</taxon>
        <taxon>Pseudomonadati</taxon>
        <taxon>Pseudomonadota</taxon>
        <taxon>Alphaproteobacteria</taxon>
        <taxon>Iodidimonadales</taxon>
        <taxon>Iodidimonadaceae</taxon>
        <taxon>Iodidimonas</taxon>
    </lineage>
</organism>
<dbReference type="Gene3D" id="2.60.200.40">
    <property type="match status" value="1"/>
</dbReference>
<evidence type="ECO:0000313" key="2">
    <source>
        <dbReference type="EMBL" id="GER03515.1"/>
    </source>
</evidence>
<evidence type="ECO:0000259" key="1">
    <source>
        <dbReference type="Pfam" id="PF00781"/>
    </source>
</evidence>
<gene>
    <name evidence="2" type="ORF">JCM17846_11970</name>
</gene>
<dbReference type="RefSeq" id="WP_150006911.1">
    <property type="nucleotide sequence ID" value="NZ_BKCN01000004.1"/>
</dbReference>
<dbReference type="Proteomes" id="UP000324996">
    <property type="component" value="Unassembled WGS sequence"/>
</dbReference>
<proteinExistence type="predicted"/>
<feature type="domain" description="DAGKc" evidence="1">
    <location>
        <begin position="28"/>
        <end position="96"/>
    </location>
</feature>
<dbReference type="InterPro" id="IPR017438">
    <property type="entry name" value="ATP-NAD_kinase_N"/>
</dbReference>
<dbReference type="EMBL" id="BKCN01000004">
    <property type="protein sequence ID" value="GER03515.1"/>
    <property type="molecule type" value="Genomic_DNA"/>
</dbReference>
<dbReference type="Gene3D" id="3.40.50.10330">
    <property type="entry name" value="Probable inorganic polyphosphate/atp-NAD kinase, domain 1"/>
    <property type="match status" value="1"/>
</dbReference>
<evidence type="ECO:0000313" key="3">
    <source>
        <dbReference type="Proteomes" id="UP000324996"/>
    </source>
</evidence>